<proteinExistence type="predicted"/>
<reference evidence="1 2" key="1">
    <citation type="journal article" date="2016" name="Nat. Commun.">
        <title>Thousands of microbial genomes shed light on interconnected biogeochemical processes in an aquifer system.</title>
        <authorList>
            <person name="Anantharaman K."/>
            <person name="Brown C.T."/>
            <person name="Hug L.A."/>
            <person name="Sharon I."/>
            <person name="Castelle C.J."/>
            <person name="Probst A.J."/>
            <person name="Thomas B.C."/>
            <person name="Singh A."/>
            <person name="Wilkins M.J."/>
            <person name="Karaoz U."/>
            <person name="Brodie E.L."/>
            <person name="Williams K.H."/>
            <person name="Hubbard S.S."/>
            <person name="Banfield J.F."/>
        </authorList>
    </citation>
    <scope>NUCLEOTIDE SEQUENCE [LARGE SCALE GENOMIC DNA]</scope>
</reference>
<comment type="caution">
    <text evidence="1">The sequence shown here is derived from an EMBL/GenBank/DDBJ whole genome shotgun (WGS) entry which is preliminary data.</text>
</comment>
<protein>
    <submittedName>
        <fullName evidence="1">Uncharacterized protein</fullName>
    </submittedName>
</protein>
<evidence type="ECO:0000313" key="2">
    <source>
        <dbReference type="Proteomes" id="UP000177171"/>
    </source>
</evidence>
<gene>
    <name evidence="1" type="ORF">A3G49_06340</name>
</gene>
<evidence type="ECO:0000313" key="1">
    <source>
        <dbReference type="EMBL" id="OHA14439.1"/>
    </source>
</evidence>
<dbReference type="AlphaFoldDB" id="A0A1G2LU72"/>
<accession>A0A1G2LU72</accession>
<dbReference type="Proteomes" id="UP000177171">
    <property type="component" value="Unassembled WGS sequence"/>
</dbReference>
<sequence length="88" mass="9949">MVITFFDSTVPLLLAKALGLPSANPSLATPIEKIPLGFLHKKVILCFFGRCDTFLMLHKPKEWANEKDLFFDNYVKFFVYSISVCGCT</sequence>
<organism evidence="1 2">
    <name type="scientific">Candidatus Sungbacteria bacterium RIFCSPLOWO2_12_FULL_41_11</name>
    <dbReference type="NCBI Taxonomy" id="1802286"/>
    <lineage>
        <taxon>Bacteria</taxon>
        <taxon>Candidatus Sungiibacteriota</taxon>
    </lineage>
</organism>
<dbReference type="EMBL" id="MHQY01000007">
    <property type="protein sequence ID" value="OHA14439.1"/>
    <property type="molecule type" value="Genomic_DNA"/>
</dbReference>
<name>A0A1G2LU72_9BACT</name>